<feature type="compositionally biased region" description="Basic and acidic residues" evidence="1">
    <location>
        <begin position="96"/>
        <end position="107"/>
    </location>
</feature>
<name>A0AAV8UVC9_9RHOD</name>
<feature type="region of interest" description="Disordered" evidence="1">
    <location>
        <begin position="51"/>
        <end position="164"/>
    </location>
</feature>
<dbReference type="InterPro" id="IPR018664">
    <property type="entry name" value="DUF2103_metal-binding"/>
</dbReference>
<evidence type="ECO:0000313" key="2">
    <source>
        <dbReference type="EMBL" id="KAJ8905052.1"/>
    </source>
</evidence>
<dbReference type="Proteomes" id="UP001157974">
    <property type="component" value="Unassembled WGS sequence"/>
</dbReference>
<protein>
    <submittedName>
        <fullName evidence="2">Uncharacterized protein</fullName>
    </submittedName>
</protein>
<feature type="compositionally biased region" description="Basic and acidic residues" evidence="1">
    <location>
        <begin position="593"/>
        <end position="618"/>
    </location>
</feature>
<accession>A0AAV8UVC9</accession>
<evidence type="ECO:0000313" key="3">
    <source>
        <dbReference type="Proteomes" id="UP001157974"/>
    </source>
</evidence>
<feature type="compositionally biased region" description="Basic residues" evidence="1">
    <location>
        <begin position="621"/>
        <end position="631"/>
    </location>
</feature>
<dbReference type="AlphaFoldDB" id="A0AAV8UVC9"/>
<feature type="region of interest" description="Disordered" evidence="1">
    <location>
        <begin position="753"/>
        <end position="786"/>
    </location>
</feature>
<feature type="region of interest" description="Disordered" evidence="1">
    <location>
        <begin position="563"/>
        <end position="657"/>
    </location>
</feature>
<dbReference type="Pfam" id="PF09876">
    <property type="entry name" value="DUF2103"/>
    <property type="match status" value="1"/>
</dbReference>
<feature type="compositionally biased region" description="Basic residues" evidence="1">
    <location>
        <begin position="53"/>
        <end position="63"/>
    </location>
</feature>
<feature type="compositionally biased region" description="Basic and acidic residues" evidence="1">
    <location>
        <begin position="644"/>
        <end position="657"/>
    </location>
</feature>
<comment type="caution">
    <text evidence="2">The sequence shown here is derived from an EMBL/GenBank/DDBJ whole genome shotgun (WGS) entry which is preliminary data.</text>
</comment>
<sequence>MLREFCFVPPAGVAAGNAARPKLHGRRTSVRGCEEEDDRAAYRAFEHLLGGKKGNKLNKKRNGFRSVERVELEKESDEASDSQYKKFDAFLAGKPDALKDEEKEEPTRPMMSRPPSRPEAAKEPAPPIQPKPPTSSPRFDNPAPFKPQILRRPSRNPSSATPTYREFDQLLSSEGAREWTQDRGNMGFTDAQSASSLAIIKEEDEISAVALKGMGIVGEQDLLKSKFIVFVSAPASQALSSTWVNFLTEVSSRCTIDGAYVVGVATTETQKALDKVKKKRSLRMSLVSVSTPEWTANFGQKRVHLFHRLGGNEAATWTVKGIWSDVAAGQGLADVLLAEMKQLSEMDSLPKPASAGQPTIRAPVGKPLTVPEVLVEAPGPELKQKDEELPILRSPSSGKYTSRLSVGDEVSSAMFWSVETPLLVICLAPGSPTAEWVKVLAEISSRSVVDNVEYQGVYTGNGDNLNKLLKKQHLSFPLHLDEDGEVFEELGQKCTYLLEIIRDDHEEDADGFDFEEAPARARILQKWNDVSANTGHADELLVALRERLEQRQEPANLELHAPVTRPIPEPEPEAELVDSGSDSAEAVEEEEVLREKPMRVENEPQNEAKKDMTVEDLLKGPPRKPKRKKRGGNRDNKSLTIGPHELRQRRPRMKKSEKLVVNHSSNLKGLLRVLNRLCRHESIIGIVPAELTSSRSNSPGLRLRVTVKTETGFKIIARQASSIQEVFVITKATRPELIEMVVDEFRISKSGYSGRGTRNPADIPTEGIFSDHKPPENVEPQADTGN</sequence>
<dbReference type="EMBL" id="JAMWBK010000005">
    <property type="protein sequence ID" value="KAJ8905052.1"/>
    <property type="molecule type" value="Genomic_DNA"/>
</dbReference>
<keyword evidence="3" id="KW-1185">Reference proteome</keyword>
<evidence type="ECO:0000256" key="1">
    <source>
        <dbReference type="SAM" id="MobiDB-lite"/>
    </source>
</evidence>
<organism evidence="2 3">
    <name type="scientific">Rhodosorus marinus</name>
    <dbReference type="NCBI Taxonomy" id="101924"/>
    <lineage>
        <taxon>Eukaryota</taxon>
        <taxon>Rhodophyta</taxon>
        <taxon>Stylonematophyceae</taxon>
        <taxon>Stylonematales</taxon>
        <taxon>Stylonemataceae</taxon>
        <taxon>Rhodosorus</taxon>
    </lineage>
</organism>
<proteinExistence type="predicted"/>
<gene>
    <name evidence="2" type="ORF">NDN08_001564</name>
</gene>
<feature type="compositionally biased region" description="Pro residues" evidence="1">
    <location>
        <begin position="124"/>
        <end position="135"/>
    </location>
</feature>
<reference evidence="2 3" key="1">
    <citation type="journal article" date="2023" name="Nat. Commun.">
        <title>Origin of minicircular mitochondrial genomes in red algae.</title>
        <authorList>
            <person name="Lee Y."/>
            <person name="Cho C.H."/>
            <person name="Lee Y.M."/>
            <person name="Park S.I."/>
            <person name="Yang J.H."/>
            <person name="West J.A."/>
            <person name="Bhattacharya D."/>
            <person name="Yoon H.S."/>
        </authorList>
    </citation>
    <scope>NUCLEOTIDE SEQUENCE [LARGE SCALE GENOMIC DNA]</scope>
    <source>
        <strain evidence="2 3">CCMP1338</strain>
        <tissue evidence="2">Whole cell</tissue>
    </source>
</reference>